<comment type="caution">
    <text evidence="2">The sequence shown here is derived from an EMBL/GenBank/DDBJ whole genome shotgun (WGS) entry which is preliminary data.</text>
</comment>
<reference evidence="2" key="1">
    <citation type="journal article" date="2014" name="Int. J. Syst. Evol. Microbiol.">
        <title>Complete genome of a new Firmicutes species belonging to the dominant human colonic microbiota ('Ruminococcus bicirculans') reveals two chromosomes and a selective capacity to utilize plant glucans.</title>
        <authorList>
            <consortium name="NISC Comparative Sequencing Program"/>
            <person name="Wegmann U."/>
            <person name="Louis P."/>
            <person name="Goesmann A."/>
            <person name="Henrissat B."/>
            <person name="Duncan S.H."/>
            <person name="Flint H.J."/>
        </authorList>
    </citation>
    <scope>NUCLEOTIDE SEQUENCE</scope>
    <source>
        <strain evidence="2">CECT 7184</strain>
    </source>
</reference>
<evidence type="ECO:0000313" key="3">
    <source>
        <dbReference type="Proteomes" id="UP001242368"/>
    </source>
</evidence>
<reference evidence="3" key="2">
    <citation type="journal article" date="2019" name="Int. J. Syst. Evol. Microbiol.">
        <title>The Global Catalogue of Microorganisms (GCM) 10K type strain sequencing project: providing services to taxonomists for standard genome sequencing and annotation.</title>
        <authorList>
            <consortium name="The Broad Institute Genomics Platform"/>
            <consortium name="The Broad Institute Genome Sequencing Center for Infectious Disease"/>
            <person name="Wu L."/>
            <person name="Ma J."/>
        </authorList>
    </citation>
    <scope>NUCLEOTIDE SEQUENCE [LARGE SCALE GENOMIC DNA]</scope>
    <source>
        <strain evidence="3">CECT 7184</strain>
    </source>
</reference>
<sequence>MKKAFFKSLAKINHLILPNYTKKQLDLSKATKLQKALVAWKYYVTINSL</sequence>
<dbReference type="Proteomes" id="UP001242368">
    <property type="component" value="Unassembled WGS sequence"/>
</dbReference>
<proteinExistence type="predicted"/>
<accession>A0ABT8D3T6</accession>
<dbReference type="EMBL" id="JAUFQU010000001">
    <property type="protein sequence ID" value="MDN3707573.1"/>
    <property type="molecule type" value="Genomic_DNA"/>
</dbReference>
<reference evidence="2" key="3">
    <citation type="submission" date="2023-06" db="EMBL/GenBank/DDBJ databases">
        <authorList>
            <person name="Lucena T."/>
            <person name="Sun Q."/>
        </authorList>
    </citation>
    <scope>NUCLEOTIDE SEQUENCE</scope>
    <source>
        <strain evidence="2">CECT 7184</strain>
    </source>
</reference>
<dbReference type="EMBL" id="JAUFQU010000062">
    <property type="protein sequence ID" value="MDN3709839.1"/>
    <property type="molecule type" value="Genomic_DNA"/>
</dbReference>
<dbReference type="RefSeq" id="WP_290363545.1">
    <property type="nucleotide sequence ID" value="NZ_JAUFQU010000001.1"/>
</dbReference>
<evidence type="ECO:0000313" key="2">
    <source>
        <dbReference type="EMBL" id="MDN3709839.1"/>
    </source>
</evidence>
<protein>
    <submittedName>
        <fullName evidence="2">SsrA-binding protein</fullName>
    </submittedName>
</protein>
<name>A0ABT8D3T6_9FLAO</name>
<evidence type="ECO:0000313" key="1">
    <source>
        <dbReference type="EMBL" id="MDN3707573.1"/>
    </source>
</evidence>
<keyword evidence="3" id="KW-1185">Reference proteome</keyword>
<gene>
    <name evidence="1" type="ORF">QW060_10555</name>
    <name evidence="2" type="ORF">QW060_23170</name>
</gene>
<organism evidence="2 3">
    <name type="scientific">Paenimyroides ceti</name>
    <dbReference type="NCBI Taxonomy" id="395087"/>
    <lineage>
        <taxon>Bacteria</taxon>
        <taxon>Pseudomonadati</taxon>
        <taxon>Bacteroidota</taxon>
        <taxon>Flavobacteriia</taxon>
        <taxon>Flavobacteriales</taxon>
        <taxon>Flavobacteriaceae</taxon>
        <taxon>Paenimyroides</taxon>
    </lineage>
</organism>